<accession>A0A975AW78</accession>
<dbReference type="KEGG" id="aaut:ACETAC_01405"/>
<protein>
    <submittedName>
        <fullName evidence="2">Uncharacterized protein</fullName>
    </submittedName>
</protein>
<organism evidence="2 3">
    <name type="scientific">Aceticella autotrophica</name>
    <dbReference type="NCBI Taxonomy" id="2755338"/>
    <lineage>
        <taxon>Bacteria</taxon>
        <taxon>Bacillati</taxon>
        <taxon>Bacillota</taxon>
        <taxon>Clostridia</taxon>
        <taxon>Thermoanaerobacterales</taxon>
        <taxon>Thermoanaerobacteraceae</taxon>
        <taxon>Aceticella</taxon>
    </lineage>
</organism>
<evidence type="ECO:0000313" key="2">
    <source>
        <dbReference type="EMBL" id="QSZ27600.1"/>
    </source>
</evidence>
<keyword evidence="1" id="KW-0472">Membrane</keyword>
<sequence>MAIFFKDKRGDILTGVITFPIIAFIVIFGFLYIHAEQVRAGVSMASREAAREYGIQLGQANNDPSLIATAQFRAREKARDVLHTEGLFDQNQDFNNGQPDGSQRDATISFTNNGVWTTCTITYYLPNLFSGSERLISHNTWMSKFFKIQVTSASKYEETEK</sequence>
<feature type="transmembrane region" description="Helical" evidence="1">
    <location>
        <begin position="12"/>
        <end position="33"/>
    </location>
</feature>
<name>A0A975AW78_9THEO</name>
<dbReference type="Proteomes" id="UP000671913">
    <property type="component" value="Chromosome"/>
</dbReference>
<gene>
    <name evidence="2" type="ORF">ACETAC_01405</name>
</gene>
<dbReference type="RefSeq" id="WP_284680302.1">
    <property type="nucleotide sequence ID" value="NZ_CP060096.1"/>
</dbReference>
<evidence type="ECO:0000256" key="1">
    <source>
        <dbReference type="SAM" id="Phobius"/>
    </source>
</evidence>
<dbReference type="AlphaFoldDB" id="A0A975AW78"/>
<dbReference type="EMBL" id="CP060096">
    <property type="protein sequence ID" value="QSZ27600.1"/>
    <property type="molecule type" value="Genomic_DNA"/>
</dbReference>
<proteinExistence type="predicted"/>
<keyword evidence="1" id="KW-1133">Transmembrane helix</keyword>
<keyword evidence="1" id="KW-0812">Transmembrane</keyword>
<evidence type="ECO:0000313" key="3">
    <source>
        <dbReference type="Proteomes" id="UP000671913"/>
    </source>
</evidence>
<keyword evidence="3" id="KW-1185">Reference proteome</keyword>
<reference evidence="2" key="1">
    <citation type="submission" date="2020-08" db="EMBL/GenBank/DDBJ databases">
        <title>Genomic insights into the carbon and energy metabolism of the first obligate autotrophic acetogenic bacterium Aceticella autotrophica gen. nov., sp. nov.</title>
        <authorList>
            <person name="Toshchakov S.V."/>
            <person name="Elcheninov A.G."/>
            <person name="Kublanov I.V."/>
            <person name="Frolov E.N."/>
            <person name="Lebedinsky A.V."/>
        </authorList>
    </citation>
    <scope>NUCLEOTIDE SEQUENCE</scope>
    <source>
        <strain evidence="2">3443-3Ac</strain>
    </source>
</reference>